<protein>
    <submittedName>
        <fullName evidence="7">Acyl-CoA synthetase</fullName>
    </submittedName>
</protein>
<evidence type="ECO:0000256" key="3">
    <source>
        <dbReference type="ARBA" id="ARBA00022832"/>
    </source>
</evidence>
<proteinExistence type="inferred from homology"/>
<evidence type="ECO:0000313" key="7">
    <source>
        <dbReference type="EMBL" id="GGX64967.1"/>
    </source>
</evidence>
<evidence type="ECO:0000259" key="6">
    <source>
        <dbReference type="Pfam" id="PF23024"/>
    </source>
</evidence>
<dbReference type="SUPFAM" id="SSF56801">
    <property type="entry name" value="Acetyl-CoA synthetase-like"/>
    <property type="match status" value="1"/>
</dbReference>
<dbReference type="PROSITE" id="PS00455">
    <property type="entry name" value="AMP_BINDING"/>
    <property type="match status" value="1"/>
</dbReference>
<dbReference type="Pfam" id="PF00501">
    <property type="entry name" value="AMP-binding"/>
    <property type="match status" value="1"/>
</dbReference>
<keyword evidence="4" id="KW-0443">Lipid metabolism</keyword>
<dbReference type="InterPro" id="IPR000873">
    <property type="entry name" value="AMP-dep_synth/lig_dom"/>
</dbReference>
<dbReference type="InterPro" id="IPR042099">
    <property type="entry name" value="ANL_N_sf"/>
</dbReference>
<sequence length="599" mass="64163">MDHIAGRTRTSLPGLPGILRERAAGPRRTAFRFLADGTGDEAVDWTYHEVYEHAGRIAADLLDRELTGRRVVLALDPGLHYIAALFGIFRAGATAVPSFPPTGKRAVARFASIVVDSTPDVIIADRRLEGRAAQFTAELPDTVRPPQWLFVDDAYFGGPAPAGTIPDAVSEPALLQYTSGSTGDPKGIVLTHENLVSNCRALEANMGYEADRVGCTWLPPYHDMGLMGTIMLAVHGGWPLVLMSPAHFVQQPYRWLKAITDHKVTISVGPNFAFDMCTSSITDDELETLDLSTLRQVFCGSEPVSRVTLDRFRERFGPRGYDETSLIPCYGLAEATLYVSGKPTGTPLRTELLDKEALENGIVRRFEPGDAQAAAGQDAAPGRVAHIVSCGTVADGHQVTVVDPETLLPVPAGRVGEIWVNGPNVAHGYLGRTELTAATFTARTAGGGAETHLRTGDLGFLLDGELFITGRLKDLVVIAGRNLYPQDIELSVRQAHEKVRGCAAFSVPGEQGEELVVAAEYRGTARQLAAEGAAVLEAVIAAVTAEHGVRPADVHFGPVGAIPMTTSGKVRRDATRKAYVQGTLKKLAPAADDMPQAVR</sequence>
<comment type="caution">
    <text evidence="7">The sequence shown here is derived from an EMBL/GenBank/DDBJ whole genome shotgun (WGS) entry which is preliminary data.</text>
</comment>
<evidence type="ECO:0000256" key="2">
    <source>
        <dbReference type="ARBA" id="ARBA00022598"/>
    </source>
</evidence>
<organism evidence="7 8">
    <name type="scientific">Streptomyces hiroshimensis</name>
    <dbReference type="NCBI Taxonomy" id="66424"/>
    <lineage>
        <taxon>Bacteria</taxon>
        <taxon>Bacillati</taxon>
        <taxon>Actinomycetota</taxon>
        <taxon>Actinomycetes</taxon>
        <taxon>Kitasatosporales</taxon>
        <taxon>Streptomycetaceae</taxon>
        <taxon>Streptomyces</taxon>
    </lineage>
</organism>
<dbReference type="Gene3D" id="3.40.50.12780">
    <property type="entry name" value="N-terminal domain of ligase-like"/>
    <property type="match status" value="1"/>
</dbReference>
<keyword evidence="3" id="KW-0276">Fatty acid metabolism</keyword>
<dbReference type="Pfam" id="PF23024">
    <property type="entry name" value="AMP-dom_DIP2-like"/>
    <property type="match status" value="1"/>
</dbReference>
<dbReference type="RefSeq" id="WP_229898720.1">
    <property type="nucleotide sequence ID" value="NZ_BMUT01000001.1"/>
</dbReference>
<feature type="domain" description="AMP-binding enzyme C-terminal" evidence="6">
    <location>
        <begin position="474"/>
        <end position="586"/>
    </location>
</feature>
<name>A0ABQ2Y654_9ACTN</name>
<keyword evidence="8" id="KW-1185">Reference proteome</keyword>
<accession>A0ABQ2Y654</accession>
<keyword evidence="2" id="KW-0436">Ligase</keyword>
<dbReference type="InterPro" id="IPR020845">
    <property type="entry name" value="AMP-binding_CS"/>
</dbReference>
<dbReference type="InterPro" id="IPR025110">
    <property type="entry name" value="AMP-bd_C"/>
</dbReference>
<dbReference type="CDD" id="cd05931">
    <property type="entry name" value="FAAL"/>
    <property type="match status" value="1"/>
</dbReference>
<dbReference type="InterPro" id="IPR045851">
    <property type="entry name" value="AMP-bd_C_sf"/>
</dbReference>
<dbReference type="PANTHER" id="PTHR22754">
    <property type="entry name" value="DISCO-INTERACTING PROTEIN 2 DIP2 -RELATED"/>
    <property type="match status" value="1"/>
</dbReference>
<feature type="domain" description="AMP-dependent synthetase/ligase" evidence="5">
    <location>
        <begin position="24"/>
        <end position="430"/>
    </location>
</feature>
<dbReference type="EMBL" id="BMUT01000001">
    <property type="protein sequence ID" value="GGX64967.1"/>
    <property type="molecule type" value="Genomic_DNA"/>
</dbReference>
<dbReference type="PANTHER" id="PTHR22754:SF32">
    <property type="entry name" value="DISCO-INTERACTING PROTEIN 2"/>
    <property type="match status" value="1"/>
</dbReference>
<reference evidence="8" key="1">
    <citation type="journal article" date="2019" name="Int. J. Syst. Evol. Microbiol.">
        <title>The Global Catalogue of Microorganisms (GCM) 10K type strain sequencing project: providing services to taxonomists for standard genome sequencing and annotation.</title>
        <authorList>
            <consortium name="The Broad Institute Genomics Platform"/>
            <consortium name="The Broad Institute Genome Sequencing Center for Infectious Disease"/>
            <person name="Wu L."/>
            <person name="Ma J."/>
        </authorList>
    </citation>
    <scope>NUCLEOTIDE SEQUENCE [LARGE SCALE GENOMIC DNA]</scope>
    <source>
        <strain evidence="8">JCM 4586</strain>
    </source>
</reference>
<evidence type="ECO:0000259" key="5">
    <source>
        <dbReference type="Pfam" id="PF00501"/>
    </source>
</evidence>
<evidence type="ECO:0000256" key="1">
    <source>
        <dbReference type="ARBA" id="ARBA00006432"/>
    </source>
</evidence>
<dbReference type="Proteomes" id="UP000659223">
    <property type="component" value="Unassembled WGS sequence"/>
</dbReference>
<evidence type="ECO:0000256" key="4">
    <source>
        <dbReference type="ARBA" id="ARBA00023098"/>
    </source>
</evidence>
<evidence type="ECO:0000313" key="8">
    <source>
        <dbReference type="Proteomes" id="UP000659223"/>
    </source>
</evidence>
<gene>
    <name evidence="7" type="ORF">GCM10010324_07460</name>
</gene>
<dbReference type="Gene3D" id="3.30.300.30">
    <property type="match status" value="1"/>
</dbReference>
<comment type="similarity">
    <text evidence="1">Belongs to the ATP-dependent AMP-binding enzyme family.</text>
</comment>
<dbReference type="InterPro" id="IPR040097">
    <property type="entry name" value="FAAL/FAAC"/>
</dbReference>